<dbReference type="InterPro" id="IPR012093">
    <property type="entry name" value="Pirin"/>
</dbReference>
<keyword evidence="7" id="KW-1185">Reference proteome</keyword>
<dbReference type="GO" id="GO:0046872">
    <property type="term" value="F:metal ion binding"/>
    <property type="evidence" value="ECO:0007669"/>
    <property type="project" value="UniProtKB-KW"/>
</dbReference>
<feature type="domain" description="Pirin N-terminal" evidence="4">
    <location>
        <begin position="7"/>
        <end position="119"/>
    </location>
</feature>
<feature type="binding site" evidence="2">
    <location>
        <position position="57"/>
    </location>
    <ligand>
        <name>Fe cation</name>
        <dbReference type="ChEBI" id="CHEBI:24875"/>
    </ligand>
</feature>
<evidence type="ECO:0000259" key="4">
    <source>
        <dbReference type="Pfam" id="PF02678"/>
    </source>
</evidence>
<keyword evidence="2" id="KW-0479">Metal-binding</keyword>
<dbReference type="PANTHER" id="PTHR43212">
    <property type="entry name" value="QUERCETIN 2,3-DIOXYGENASE"/>
    <property type="match status" value="1"/>
</dbReference>
<dbReference type="EMBL" id="FOAS01000014">
    <property type="protein sequence ID" value="SEL58443.1"/>
    <property type="molecule type" value="Genomic_DNA"/>
</dbReference>
<evidence type="ECO:0008006" key="8">
    <source>
        <dbReference type="Google" id="ProtNLM"/>
    </source>
</evidence>
<organism evidence="6 7">
    <name type="scientific">Atopomonas hussainii</name>
    <dbReference type="NCBI Taxonomy" id="1429083"/>
    <lineage>
        <taxon>Bacteria</taxon>
        <taxon>Pseudomonadati</taxon>
        <taxon>Pseudomonadota</taxon>
        <taxon>Gammaproteobacteria</taxon>
        <taxon>Pseudomonadales</taxon>
        <taxon>Pseudomonadaceae</taxon>
        <taxon>Atopomonas</taxon>
    </lineage>
</organism>
<gene>
    <name evidence="6" type="ORF">SAMN05216214_114111</name>
</gene>
<proteinExistence type="inferred from homology"/>
<keyword evidence="2" id="KW-0408">Iron</keyword>
<comment type="cofactor">
    <cofactor evidence="2">
        <name>Fe cation</name>
        <dbReference type="ChEBI" id="CHEBI:24875"/>
    </cofactor>
    <text evidence="2">Binds 1 Fe cation per subunit.</text>
</comment>
<evidence type="ECO:0000256" key="1">
    <source>
        <dbReference type="ARBA" id="ARBA00008416"/>
    </source>
</evidence>
<dbReference type="Pfam" id="PF17954">
    <property type="entry name" value="Pirin_C_2"/>
    <property type="match status" value="1"/>
</dbReference>
<feature type="binding site" evidence="2">
    <location>
        <position position="101"/>
    </location>
    <ligand>
        <name>Fe cation</name>
        <dbReference type="ChEBI" id="CHEBI:24875"/>
    </ligand>
</feature>
<dbReference type="Gene3D" id="2.60.120.10">
    <property type="entry name" value="Jelly Rolls"/>
    <property type="match status" value="2"/>
</dbReference>
<dbReference type="Pfam" id="PF02678">
    <property type="entry name" value="Pirin"/>
    <property type="match status" value="1"/>
</dbReference>
<dbReference type="AlphaFoldDB" id="A0A1H7RE44"/>
<evidence type="ECO:0000313" key="7">
    <source>
        <dbReference type="Proteomes" id="UP000185766"/>
    </source>
</evidence>
<sequence>MLYHRPAKQRGHARLGWLDSRFSFSFAEYFDPAHMGFSVLKVINDDRIAPGGGFPTHPHRNMEIISVMLEGQLAHQDSTGESGVIEPGEVQHMTAGQGIRHSEFNPSDSQAARLLQIWITPHSQGLTPRYQQARVAQQGPLTLLAAEHDAPLAIAQDVRLYRVQLAAGEQLSLSTGERWGYLHAYAGSAQGNLASFTDGDALGLSQQHTLQLTAGEQGFSALWFDLPAGQA</sequence>
<accession>A0A1H7RE44</accession>
<dbReference type="SUPFAM" id="SSF51182">
    <property type="entry name" value="RmlC-like cupins"/>
    <property type="match status" value="1"/>
</dbReference>
<reference evidence="6 7" key="1">
    <citation type="submission" date="2016-10" db="EMBL/GenBank/DDBJ databases">
        <authorList>
            <person name="de Groot N.N."/>
        </authorList>
    </citation>
    <scope>NUCLEOTIDE SEQUENCE [LARGE SCALE GENOMIC DNA]</scope>
    <source>
        <strain evidence="6 7">JCM 19513</strain>
    </source>
</reference>
<feature type="binding site" evidence="2">
    <location>
        <position position="103"/>
    </location>
    <ligand>
        <name>Fe cation</name>
        <dbReference type="ChEBI" id="CHEBI:24875"/>
    </ligand>
</feature>
<dbReference type="Proteomes" id="UP000185766">
    <property type="component" value="Unassembled WGS sequence"/>
</dbReference>
<dbReference type="InterPro" id="IPR014710">
    <property type="entry name" value="RmlC-like_jellyroll"/>
</dbReference>
<dbReference type="InterPro" id="IPR003829">
    <property type="entry name" value="Pirin_N_dom"/>
</dbReference>
<dbReference type="PIRSF" id="PIRSF006232">
    <property type="entry name" value="Pirin"/>
    <property type="match status" value="1"/>
</dbReference>
<dbReference type="STRING" id="1429083.GCA_001885685_03244"/>
<dbReference type="PANTHER" id="PTHR43212:SF3">
    <property type="entry name" value="QUERCETIN 2,3-DIOXYGENASE"/>
    <property type="match status" value="1"/>
</dbReference>
<evidence type="ECO:0000259" key="5">
    <source>
        <dbReference type="Pfam" id="PF17954"/>
    </source>
</evidence>
<evidence type="ECO:0000256" key="3">
    <source>
        <dbReference type="RuleBase" id="RU003457"/>
    </source>
</evidence>
<dbReference type="RefSeq" id="WP_074869795.1">
    <property type="nucleotide sequence ID" value="NZ_FOAS01000014.1"/>
</dbReference>
<feature type="binding site" evidence="2">
    <location>
        <position position="59"/>
    </location>
    <ligand>
        <name>Fe cation</name>
        <dbReference type="ChEBI" id="CHEBI:24875"/>
    </ligand>
</feature>
<name>A0A1H7RE44_9GAMM</name>
<comment type="similarity">
    <text evidence="1 3">Belongs to the pirin family.</text>
</comment>
<dbReference type="InterPro" id="IPR041602">
    <property type="entry name" value="Quercetinase_C"/>
</dbReference>
<dbReference type="CDD" id="cd02910">
    <property type="entry name" value="cupin_Yhhw_N"/>
    <property type="match status" value="1"/>
</dbReference>
<evidence type="ECO:0000256" key="2">
    <source>
        <dbReference type="PIRSR" id="PIRSR006232-1"/>
    </source>
</evidence>
<protein>
    <recommendedName>
        <fullName evidence="8">Pirin family protein</fullName>
    </recommendedName>
</protein>
<dbReference type="InterPro" id="IPR011051">
    <property type="entry name" value="RmlC_Cupin_sf"/>
</dbReference>
<evidence type="ECO:0000313" key="6">
    <source>
        <dbReference type="EMBL" id="SEL58443.1"/>
    </source>
</evidence>
<feature type="domain" description="Quercetin 2,3-dioxygenase C-terminal cupin" evidence="5">
    <location>
        <begin position="148"/>
        <end position="226"/>
    </location>
</feature>